<sequence length="77" mass="8969">MPIDKSWISTPRNTIEYAKVMRPSTPLIGGKWTSFDRVGLRQSFVRWKRLENATGDRIWKLTHNSLKLLTGLVNPMR</sequence>
<proteinExistence type="predicted"/>
<protein>
    <submittedName>
        <fullName evidence="1">Uncharacterized protein</fullName>
    </submittedName>
</protein>
<organism evidence="1 2">
    <name type="scientific">Vigna unguiculata</name>
    <name type="common">Cowpea</name>
    <dbReference type="NCBI Taxonomy" id="3917"/>
    <lineage>
        <taxon>Eukaryota</taxon>
        <taxon>Viridiplantae</taxon>
        <taxon>Streptophyta</taxon>
        <taxon>Embryophyta</taxon>
        <taxon>Tracheophyta</taxon>
        <taxon>Spermatophyta</taxon>
        <taxon>Magnoliopsida</taxon>
        <taxon>eudicotyledons</taxon>
        <taxon>Gunneridae</taxon>
        <taxon>Pentapetalae</taxon>
        <taxon>rosids</taxon>
        <taxon>fabids</taxon>
        <taxon>Fabales</taxon>
        <taxon>Fabaceae</taxon>
        <taxon>Papilionoideae</taxon>
        <taxon>50 kb inversion clade</taxon>
        <taxon>NPAAA clade</taxon>
        <taxon>indigoferoid/millettioid clade</taxon>
        <taxon>Phaseoleae</taxon>
        <taxon>Vigna</taxon>
    </lineage>
</organism>
<name>A0A4D6NC54_VIGUN</name>
<gene>
    <name evidence="1" type="ORF">DEO72_LG10g2529</name>
</gene>
<evidence type="ECO:0000313" key="1">
    <source>
        <dbReference type="EMBL" id="QCE11296.1"/>
    </source>
</evidence>
<accession>A0A4D6NC54</accession>
<evidence type="ECO:0000313" key="2">
    <source>
        <dbReference type="Proteomes" id="UP000501690"/>
    </source>
</evidence>
<dbReference type="EMBL" id="CP039354">
    <property type="protein sequence ID" value="QCE11296.1"/>
    <property type="molecule type" value="Genomic_DNA"/>
</dbReference>
<dbReference type="Proteomes" id="UP000501690">
    <property type="component" value="Linkage Group LG10"/>
</dbReference>
<reference evidence="1 2" key="1">
    <citation type="submission" date="2019-04" db="EMBL/GenBank/DDBJ databases">
        <title>An improved genome assembly and genetic linkage map for asparagus bean, Vigna unguiculata ssp. sesquipedialis.</title>
        <authorList>
            <person name="Xia Q."/>
            <person name="Zhang R."/>
            <person name="Dong Y."/>
        </authorList>
    </citation>
    <scope>NUCLEOTIDE SEQUENCE [LARGE SCALE GENOMIC DNA]</scope>
    <source>
        <tissue evidence="1">Leaf</tissue>
    </source>
</reference>
<keyword evidence="2" id="KW-1185">Reference proteome</keyword>
<dbReference type="AlphaFoldDB" id="A0A4D6NC54"/>